<evidence type="ECO:0000256" key="1">
    <source>
        <dbReference type="ARBA" id="ARBA00004123"/>
    </source>
</evidence>
<dbReference type="Proteomes" id="UP000007755">
    <property type="component" value="Unassembled WGS sequence"/>
</dbReference>
<evidence type="ECO:0000256" key="3">
    <source>
        <dbReference type="ARBA" id="ARBA00023242"/>
    </source>
</evidence>
<dbReference type="SUPFAM" id="SSF57850">
    <property type="entry name" value="RING/U-box"/>
    <property type="match status" value="2"/>
</dbReference>
<evidence type="ECO:0000313" key="8">
    <source>
        <dbReference type="Proteomes" id="UP000007755"/>
    </source>
</evidence>
<name>F4WV23_ACREC</name>
<dbReference type="FunFam" id="3.30.40.10:FF:000240">
    <property type="entry name" value="Nitric oxide synthase-interacting protein"/>
    <property type="match status" value="1"/>
</dbReference>
<dbReference type="FunCoup" id="F4WV23">
    <property type="interactions" value="1540"/>
</dbReference>
<keyword evidence="3 4" id="KW-0539">Nucleus</keyword>
<comment type="similarity">
    <text evidence="2 4">Belongs to the NOSIP family.</text>
</comment>
<dbReference type="GO" id="GO:0061630">
    <property type="term" value="F:ubiquitin protein ligase activity"/>
    <property type="evidence" value="ECO:0007669"/>
    <property type="project" value="InterPro"/>
</dbReference>
<dbReference type="CDD" id="cd16662">
    <property type="entry name" value="RING-Ubox2_NOSIP"/>
    <property type="match status" value="1"/>
</dbReference>
<proteinExistence type="inferred from homology"/>
<dbReference type="AlphaFoldDB" id="F4WV23"/>
<dbReference type="PANTHER" id="PTHR13063:SF10">
    <property type="entry name" value="NITRIC OXIDE SYNTHASE-INTERACTING PROTEIN"/>
    <property type="match status" value="1"/>
</dbReference>
<dbReference type="Gene3D" id="3.30.40.10">
    <property type="entry name" value="Zinc/RING finger domain, C3HC4 (zinc finger)"/>
    <property type="match status" value="2"/>
</dbReference>
<dbReference type="GO" id="GO:0005634">
    <property type="term" value="C:nucleus"/>
    <property type="evidence" value="ECO:0007669"/>
    <property type="project" value="UniProtKB-SubCell"/>
</dbReference>
<dbReference type="InterPro" id="IPR013083">
    <property type="entry name" value="Znf_RING/FYVE/PHD"/>
</dbReference>
<reference evidence="7" key="1">
    <citation type="submission" date="2011-02" db="EMBL/GenBank/DDBJ databases">
        <title>The genome of the leaf-cutting ant Acromyrmex echinatior suggests key adaptations to social evolution and fungus farming.</title>
        <authorList>
            <person name="Nygaard S."/>
            <person name="Zhang G."/>
        </authorList>
    </citation>
    <scope>NUCLEOTIDE SEQUENCE</scope>
</reference>
<evidence type="ECO:0000256" key="4">
    <source>
        <dbReference type="PIRNR" id="PIRNR023577"/>
    </source>
</evidence>
<protein>
    <recommendedName>
        <fullName evidence="4">Nitric oxide synthase-interacting protein homolog</fullName>
    </recommendedName>
</protein>
<comment type="subcellular location">
    <subcellularLocation>
        <location evidence="1 4">Nucleus</location>
    </subcellularLocation>
</comment>
<dbReference type="InterPro" id="IPR031790">
    <property type="entry name" value="Znf-NOSIP"/>
</dbReference>
<dbReference type="STRING" id="103372.F4WV23"/>
<dbReference type="PIRSF" id="PIRSF023577">
    <property type="entry name" value="ENOS_interacting"/>
    <property type="match status" value="1"/>
</dbReference>
<evidence type="ECO:0000259" key="6">
    <source>
        <dbReference type="Pfam" id="PF15906"/>
    </source>
</evidence>
<dbReference type="EMBL" id="GL888384">
    <property type="protein sequence ID" value="EGI61911.1"/>
    <property type="molecule type" value="Genomic_DNA"/>
</dbReference>
<dbReference type="OrthoDB" id="116827at2759"/>
<evidence type="ECO:0000256" key="2">
    <source>
        <dbReference type="ARBA" id="ARBA00008126"/>
    </source>
</evidence>
<feature type="coiled-coil region" evidence="5">
    <location>
        <begin position="71"/>
        <end position="98"/>
    </location>
</feature>
<dbReference type="Pfam" id="PF15906">
    <property type="entry name" value="zf-NOSIP"/>
    <property type="match status" value="1"/>
</dbReference>
<evidence type="ECO:0000313" key="7">
    <source>
        <dbReference type="EMBL" id="EGI61911.1"/>
    </source>
</evidence>
<dbReference type="InParanoid" id="F4WV23"/>
<feature type="domain" description="Nitric oxide synthase-interacting protein zinc-finger" evidence="6">
    <location>
        <begin position="4"/>
        <end position="78"/>
    </location>
</feature>
<keyword evidence="8" id="KW-1185">Reference proteome</keyword>
<accession>F4WV23</accession>
<sequence length="308" mass="34672">MTRHARNCTAGAVYTYHEKKKDAAASGYGTNTQRVGKDSVKDFDCCCLTLQPCRNPVITKDGYLFDKEAILEYILTKKKEYTRKLKEYEKQKQKEEVSLQMSFKSNTQIAFQERSSSIVAYSMGAFHLVTQIDTNVLFLLLIECQESSTLDGNSVSNMKNGKDKMLPSFWIPSKTPGVKEISLQKPDKTIYCPISGKQLKVKDLIPIKFTVVQDPDDKRSLIVKQARYMCPITHDILGNSVPCAVIKTTGDVVTMECVEKLIKKDWINPLDNSKLTPSDIIPLQRGGTGYAFVNDSLEGRHERPVLQA</sequence>
<evidence type="ECO:0000256" key="5">
    <source>
        <dbReference type="SAM" id="Coils"/>
    </source>
</evidence>
<dbReference type="eggNOG" id="KOG3039">
    <property type="taxonomic scope" value="Eukaryota"/>
</dbReference>
<keyword evidence="5" id="KW-0175">Coiled coil</keyword>
<organism evidence="8">
    <name type="scientific">Acromyrmex echinatior</name>
    <name type="common">Panamanian leafcutter ant</name>
    <name type="synonym">Acromyrmex octospinosus echinatior</name>
    <dbReference type="NCBI Taxonomy" id="103372"/>
    <lineage>
        <taxon>Eukaryota</taxon>
        <taxon>Metazoa</taxon>
        <taxon>Ecdysozoa</taxon>
        <taxon>Arthropoda</taxon>
        <taxon>Hexapoda</taxon>
        <taxon>Insecta</taxon>
        <taxon>Pterygota</taxon>
        <taxon>Neoptera</taxon>
        <taxon>Endopterygota</taxon>
        <taxon>Hymenoptera</taxon>
        <taxon>Apocrita</taxon>
        <taxon>Aculeata</taxon>
        <taxon>Formicoidea</taxon>
        <taxon>Formicidae</taxon>
        <taxon>Myrmicinae</taxon>
        <taxon>Acromyrmex</taxon>
    </lineage>
</organism>
<dbReference type="CDD" id="cd16661">
    <property type="entry name" value="RING-Ubox1_NOSIP"/>
    <property type="match status" value="1"/>
</dbReference>
<gene>
    <name evidence="7" type="ORF">G5I_09814</name>
</gene>
<dbReference type="InterPro" id="IPR016818">
    <property type="entry name" value="NOSIP"/>
</dbReference>
<dbReference type="PANTHER" id="PTHR13063">
    <property type="entry name" value="ENOS INTERACTING PROTEIN"/>
    <property type="match status" value="1"/>
</dbReference>